<organism evidence="2 3">
    <name type="scientific">Liparis tanakae</name>
    <name type="common">Tanaka's snailfish</name>
    <dbReference type="NCBI Taxonomy" id="230148"/>
    <lineage>
        <taxon>Eukaryota</taxon>
        <taxon>Metazoa</taxon>
        <taxon>Chordata</taxon>
        <taxon>Craniata</taxon>
        <taxon>Vertebrata</taxon>
        <taxon>Euteleostomi</taxon>
        <taxon>Actinopterygii</taxon>
        <taxon>Neopterygii</taxon>
        <taxon>Teleostei</taxon>
        <taxon>Neoteleostei</taxon>
        <taxon>Acanthomorphata</taxon>
        <taxon>Eupercaria</taxon>
        <taxon>Perciformes</taxon>
        <taxon>Cottioidei</taxon>
        <taxon>Cottales</taxon>
        <taxon>Liparidae</taxon>
        <taxon>Liparis</taxon>
    </lineage>
</organism>
<proteinExistence type="predicted"/>
<sequence>MENKRYLTGRNITRHRRLFVPSTSDSAERPGDVLPRRHGNGVPTRLGLHPQKVRQGPSGPVRVRQGPSGLIRVRQGPSGPVRVRQGPSGPIRVRQGRSGSIRVHQGPSGPIRAHQGPSGPIRARQVPHGVETWKRPGVFECYFQAWKSPRKKNEIPKYF</sequence>
<feature type="region of interest" description="Disordered" evidence="1">
    <location>
        <begin position="19"/>
        <end position="124"/>
    </location>
</feature>
<dbReference type="AlphaFoldDB" id="A0A4Z2E3I3"/>
<dbReference type="OrthoDB" id="8962729at2759"/>
<evidence type="ECO:0000256" key="1">
    <source>
        <dbReference type="SAM" id="MobiDB-lite"/>
    </source>
</evidence>
<name>A0A4Z2E3I3_9TELE</name>
<evidence type="ECO:0000313" key="2">
    <source>
        <dbReference type="EMBL" id="TNN23120.1"/>
    </source>
</evidence>
<evidence type="ECO:0000313" key="3">
    <source>
        <dbReference type="Proteomes" id="UP000314294"/>
    </source>
</evidence>
<comment type="caution">
    <text evidence="2">The sequence shown here is derived from an EMBL/GenBank/DDBJ whole genome shotgun (WGS) entry which is preliminary data.</text>
</comment>
<feature type="compositionally biased region" description="Basic and acidic residues" evidence="1">
    <location>
        <begin position="26"/>
        <end position="35"/>
    </location>
</feature>
<gene>
    <name evidence="2" type="ORF">EYF80_066762</name>
</gene>
<reference evidence="2 3" key="1">
    <citation type="submission" date="2019-03" db="EMBL/GenBank/DDBJ databases">
        <title>First draft genome of Liparis tanakae, snailfish: a comprehensive survey of snailfish specific genes.</title>
        <authorList>
            <person name="Kim W."/>
            <person name="Song I."/>
            <person name="Jeong J.-H."/>
            <person name="Kim D."/>
            <person name="Kim S."/>
            <person name="Ryu S."/>
            <person name="Song J.Y."/>
            <person name="Lee S.K."/>
        </authorList>
    </citation>
    <scope>NUCLEOTIDE SEQUENCE [LARGE SCALE GENOMIC DNA]</scope>
    <source>
        <tissue evidence="2">Muscle</tissue>
    </source>
</reference>
<keyword evidence="3" id="KW-1185">Reference proteome</keyword>
<accession>A0A4Z2E3I3</accession>
<protein>
    <submittedName>
        <fullName evidence="2">Uncharacterized protein</fullName>
    </submittedName>
</protein>
<dbReference type="Proteomes" id="UP000314294">
    <property type="component" value="Unassembled WGS sequence"/>
</dbReference>
<dbReference type="EMBL" id="SRLO01019678">
    <property type="protein sequence ID" value="TNN23120.1"/>
    <property type="molecule type" value="Genomic_DNA"/>
</dbReference>